<proteinExistence type="predicted"/>
<accession>C6XED5</accession>
<comment type="catalytic activity">
    <reaction evidence="6">
        <text>a 2'-deoxycytidine in DNA + S-adenosyl-L-methionine = a 5-methyl-2'-deoxycytidine in DNA + S-adenosyl-L-homocysteine + H(+)</text>
        <dbReference type="Rhea" id="RHEA:13681"/>
        <dbReference type="Rhea" id="RHEA-COMP:11369"/>
        <dbReference type="Rhea" id="RHEA-COMP:11370"/>
        <dbReference type="ChEBI" id="CHEBI:15378"/>
        <dbReference type="ChEBI" id="CHEBI:57856"/>
        <dbReference type="ChEBI" id="CHEBI:59789"/>
        <dbReference type="ChEBI" id="CHEBI:85452"/>
        <dbReference type="ChEBI" id="CHEBI:85454"/>
        <dbReference type="EC" id="2.1.1.37"/>
    </reaction>
</comment>
<evidence type="ECO:0000256" key="6">
    <source>
        <dbReference type="ARBA" id="ARBA00047422"/>
    </source>
</evidence>
<dbReference type="GO" id="GO:0009307">
    <property type="term" value="P:DNA restriction-modification system"/>
    <property type="evidence" value="ECO:0007669"/>
    <property type="project" value="UniProtKB-KW"/>
</dbReference>
<organism evidence="8 9">
    <name type="scientific">Methylovorus glucosotrophus (strain SIP3-4)</name>
    <dbReference type="NCBI Taxonomy" id="582744"/>
    <lineage>
        <taxon>Bacteria</taxon>
        <taxon>Pseudomonadati</taxon>
        <taxon>Pseudomonadota</taxon>
        <taxon>Betaproteobacteria</taxon>
        <taxon>Nitrosomonadales</taxon>
        <taxon>Methylophilaceae</taxon>
        <taxon>Methylovorus</taxon>
    </lineage>
</organism>
<dbReference type="PANTHER" id="PTHR10629">
    <property type="entry name" value="CYTOSINE-SPECIFIC METHYLTRANSFERASE"/>
    <property type="match status" value="1"/>
</dbReference>
<keyword evidence="5" id="KW-0680">Restriction system</keyword>
<dbReference type="InterPro" id="IPR029063">
    <property type="entry name" value="SAM-dependent_MTases_sf"/>
</dbReference>
<gene>
    <name evidence="8" type="ordered locus">Msip34_1665</name>
</gene>
<feature type="region of interest" description="Disordered" evidence="7">
    <location>
        <begin position="85"/>
        <end position="109"/>
    </location>
</feature>
<dbReference type="SUPFAM" id="SSF53335">
    <property type="entry name" value="S-adenosyl-L-methionine-dependent methyltransferases"/>
    <property type="match status" value="1"/>
</dbReference>
<dbReference type="InterPro" id="IPR050390">
    <property type="entry name" value="C5-Methyltransferase"/>
</dbReference>
<dbReference type="Gene3D" id="3.40.50.150">
    <property type="entry name" value="Vaccinia Virus protein VP39"/>
    <property type="match status" value="1"/>
</dbReference>
<dbReference type="Gene3D" id="3.90.120.10">
    <property type="entry name" value="DNA Methylase, subunit A, domain 2"/>
    <property type="match status" value="1"/>
</dbReference>
<evidence type="ECO:0000313" key="9">
    <source>
        <dbReference type="Proteomes" id="UP000002743"/>
    </source>
</evidence>
<dbReference type="STRING" id="582744.Msip34_1665"/>
<evidence type="ECO:0000313" key="8">
    <source>
        <dbReference type="EMBL" id="ACT50910.1"/>
    </source>
</evidence>
<dbReference type="RefSeq" id="WP_015830325.1">
    <property type="nucleotide sequence ID" value="NC_012969.1"/>
</dbReference>
<keyword evidence="9" id="KW-1185">Reference proteome</keyword>
<reference evidence="8 9" key="2">
    <citation type="journal article" date="2011" name="J. Bacteriol.">
        <title>Genomes of three methylotrophs from a single niche uncover genetic and metabolic divergence of Methylophilaceae.</title>
        <authorList>
            <person name="Lapidus A."/>
            <person name="Clum A."/>
            <person name="Labutti K."/>
            <person name="Kaluzhnaya M.G."/>
            <person name="Lim S."/>
            <person name="Beck D.A."/>
            <person name="Glavina Del Rio T."/>
            <person name="Nolan M."/>
            <person name="Mavromatis K."/>
            <person name="Huntemann M."/>
            <person name="Lucas S."/>
            <person name="Lidstrom M.E."/>
            <person name="Ivanova N."/>
            <person name="Chistoserdova L."/>
        </authorList>
    </citation>
    <scope>NUCLEOTIDE SEQUENCE [LARGE SCALE GENOMIC DNA]</scope>
    <source>
        <strain evidence="8 9">SIP3-4</strain>
    </source>
</reference>
<dbReference type="PANTHER" id="PTHR10629:SF52">
    <property type="entry name" value="DNA (CYTOSINE-5)-METHYLTRANSFERASE 1"/>
    <property type="match status" value="1"/>
</dbReference>
<dbReference type="Pfam" id="PF00145">
    <property type="entry name" value="DNA_methylase"/>
    <property type="match status" value="2"/>
</dbReference>
<keyword evidence="3" id="KW-0808">Transferase</keyword>
<dbReference type="InterPro" id="IPR001525">
    <property type="entry name" value="C5_MeTfrase"/>
</dbReference>
<dbReference type="GO" id="GO:0003677">
    <property type="term" value="F:DNA binding"/>
    <property type="evidence" value="ECO:0007669"/>
    <property type="project" value="TreeGrafter"/>
</dbReference>
<evidence type="ECO:0000256" key="7">
    <source>
        <dbReference type="SAM" id="MobiDB-lite"/>
    </source>
</evidence>
<name>C6XED5_METGS</name>
<dbReference type="GO" id="GO:0032259">
    <property type="term" value="P:methylation"/>
    <property type="evidence" value="ECO:0007669"/>
    <property type="project" value="UniProtKB-KW"/>
</dbReference>
<evidence type="ECO:0000256" key="3">
    <source>
        <dbReference type="ARBA" id="ARBA00022679"/>
    </source>
</evidence>
<dbReference type="REBASE" id="21437">
    <property type="entry name" value="M2.Mgl34ORF1664P"/>
</dbReference>
<dbReference type="EC" id="2.1.1.37" evidence="1"/>
<keyword evidence="4" id="KW-0949">S-adenosyl-L-methionine</keyword>
<dbReference type="GO" id="GO:0003886">
    <property type="term" value="F:DNA (cytosine-5-)-methyltransferase activity"/>
    <property type="evidence" value="ECO:0007669"/>
    <property type="project" value="UniProtKB-EC"/>
</dbReference>
<protein>
    <recommendedName>
        <fullName evidence="1">DNA (cytosine-5-)-methyltransferase</fullName>
        <ecNumber evidence="1">2.1.1.37</ecNumber>
    </recommendedName>
</protein>
<evidence type="ECO:0000256" key="2">
    <source>
        <dbReference type="ARBA" id="ARBA00022603"/>
    </source>
</evidence>
<evidence type="ECO:0000256" key="1">
    <source>
        <dbReference type="ARBA" id="ARBA00011975"/>
    </source>
</evidence>
<evidence type="ECO:0000256" key="4">
    <source>
        <dbReference type="ARBA" id="ARBA00022691"/>
    </source>
</evidence>
<dbReference type="OrthoDB" id="9813719at2"/>
<dbReference type="GO" id="GO:0044027">
    <property type="term" value="P:negative regulation of gene expression via chromosomal CpG island methylation"/>
    <property type="evidence" value="ECO:0007669"/>
    <property type="project" value="TreeGrafter"/>
</dbReference>
<dbReference type="eggNOG" id="COG0270">
    <property type="taxonomic scope" value="Bacteria"/>
</dbReference>
<evidence type="ECO:0000256" key="5">
    <source>
        <dbReference type="ARBA" id="ARBA00022747"/>
    </source>
</evidence>
<dbReference type="KEGG" id="mei:Msip34_1665"/>
<sequence>MKKTNKTVPLKQQNLDIHRELIVDLFAGGGGKSEGIKIASGRNPDIAINHNDDALSMHRINHPDTRHFVADVFEVDPRTVTQGRPVGHLHASPDCTHHSQAAGGQPRNEKRRALSWVVVRWAGQVSPRVITLENVKQVQQWGPLIAKRDKETGRVIKLDGEIAEPGERVPRELQYLIPDPKHKGRTWNRFLQILRGMGYDLNVQMMRACDYGAGTTRDRLFMHARNDGKPATFPEPTHFKNPKKGQKKWSAAHEHIDFSIEGKSIFDRKKPLQPNTLKRIAKGIKRYVIDNPDPFIVQLTQSSSESMHSVREPLRTVTTAKGGEFAMVSPVMVQAGHDEGSPGGVKRWGDGAKSAEDPAGTIMASGGGQSVAMAYLQQYYGMKSENEVRGAKLDDPLLTQTTENRHAIVIAHLAQMNGGFYEGAGNDARDPMSTITNTGSQQQLVTAFLSRQFGTSIGHGADEPHGTFTTEGGGKSALVECVLSADDKSKALRVAAFLMSYYGTDNVSDPREPLATVTTKDRLALVTVYYHGTPYVIVDIKLRMLEPKELYSAQGFGPHYIFTHGHDGRKFSKSAQVRMCGNSVSPYPAAALFAECHRDEDMRLVA</sequence>
<dbReference type="AlphaFoldDB" id="C6XED5"/>
<keyword evidence="2 8" id="KW-0489">Methyltransferase</keyword>
<dbReference type="Proteomes" id="UP000002743">
    <property type="component" value="Chromosome"/>
</dbReference>
<reference evidence="9" key="1">
    <citation type="submission" date="2009-07" db="EMBL/GenBank/DDBJ databases">
        <title>Complete sequence of chromosome of Methylovorus sp. SIP3-4.</title>
        <authorList>
            <person name="Lucas S."/>
            <person name="Copeland A."/>
            <person name="Lapidus A."/>
            <person name="Glavina del Rio T."/>
            <person name="Tice H."/>
            <person name="Bruce D."/>
            <person name="Goodwin L."/>
            <person name="Pitluck S."/>
            <person name="Clum A."/>
            <person name="Larimer F."/>
            <person name="Land M."/>
            <person name="Hauser L."/>
            <person name="Kyrpides N."/>
            <person name="Mikhailova N."/>
            <person name="Kayluzhnaya M."/>
            <person name="Chistoserdova L."/>
        </authorList>
    </citation>
    <scope>NUCLEOTIDE SEQUENCE [LARGE SCALE GENOMIC DNA]</scope>
    <source>
        <strain evidence="9">SIP3-4</strain>
    </source>
</reference>
<dbReference type="EMBL" id="CP001674">
    <property type="protein sequence ID" value="ACT50910.1"/>
    <property type="molecule type" value="Genomic_DNA"/>
</dbReference>
<dbReference type="HOGENOM" id="CLU_014695_0_0_4"/>